<evidence type="ECO:0000256" key="7">
    <source>
        <dbReference type="SAM" id="MobiDB-lite"/>
    </source>
</evidence>
<gene>
    <name evidence="9" type="ORF">D9R14_15335</name>
</gene>
<dbReference type="Pfam" id="PF01593">
    <property type="entry name" value="Amino_oxidase"/>
    <property type="match status" value="1"/>
</dbReference>
<evidence type="ECO:0000256" key="4">
    <source>
        <dbReference type="ARBA" id="ARBA00017871"/>
    </source>
</evidence>
<comment type="pathway">
    <text evidence="1">Plant hormone metabolism; auxin biosynthesis.</text>
</comment>
<evidence type="ECO:0000313" key="9">
    <source>
        <dbReference type="EMBL" id="RLP76190.1"/>
    </source>
</evidence>
<sequence length="480" mass="49785">MRPRPRPQRRPVLASAARKPQPKTPPPVPPTSSSLTRRALLAGAAGLAAAPLGAVRALGQTRGADTVEVIIIGAGAAGIAAARKVAEAGHSYALLEASNRVGGRARTDTQIFGVPFDMGASRIHLPGGRALAEAGRAAGLDLVGVPMPARLYLGGKEANDAEYEDFAATVRRAERAIIAAGDAGRDQPAARVLPDLGAFGPSAHFITGPFTCAKELEEVSTVDFSRAEEREGEMACRQGLGAMVAKLAQPLTVRLETQVRTVDLSGRQVSVQTSRGTLTGRVVILAVPPSVIASGLLRITPGLVPRYRTAVERITLGAFDRIAFELPGNPLGLKADERLFFKAATSRSTALAARIGGTDLYGFDVGGALALALAGGPPEGARAFVRETLTQEFGAQAAAKVGRVSATRWTKEPFALGAFSCALPGAGNLRRAFTEVASGRLLFAGEHAHETLWGTLAGAWQSGERAAAQAVGVLTNPRAG</sequence>
<dbReference type="OrthoDB" id="9790035at2"/>
<comment type="similarity">
    <text evidence="2">Belongs to the tryptophan 2-monooxygenase family.</text>
</comment>
<keyword evidence="10" id="KW-1185">Reference proteome</keyword>
<evidence type="ECO:0000256" key="2">
    <source>
        <dbReference type="ARBA" id="ARBA00005833"/>
    </source>
</evidence>
<feature type="domain" description="Amine oxidase" evidence="8">
    <location>
        <begin position="77"/>
        <end position="469"/>
    </location>
</feature>
<dbReference type="InterPro" id="IPR050281">
    <property type="entry name" value="Flavin_monoamine_oxidase"/>
</dbReference>
<dbReference type="InterPro" id="IPR006311">
    <property type="entry name" value="TAT_signal"/>
</dbReference>
<evidence type="ECO:0000259" key="8">
    <source>
        <dbReference type="Pfam" id="PF01593"/>
    </source>
</evidence>
<evidence type="ECO:0000256" key="3">
    <source>
        <dbReference type="ARBA" id="ARBA00012535"/>
    </source>
</evidence>
<comment type="caution">
    <text evidence="9">The sequence shown here is derived from an EMBL/GenBank/DDBJ whole genome shotgun (WGS) entry which is preliminary data.</text>
</comment>
<organism evidence="9 10">
    <name type="scientific">Xanthobacter tagetidis</name>
    <dbReference type="NCBI Taxonomy" id="60216"/>
    <lineage>
        <taxon>Bacteria</taxon>
        <taxon>Pseudomonadati</taxon>
        <taxon>Pseudomonadota</taxon>
        <taxon>Alphaproteobacteria</taxon>
        <taxon>Hyphomicrobiales</taxon>
        <taxon>Xanthobacteraceae</taxon>
        <taxon>Xanthobacter</taxon>
    </lineage>
</organism>
<dbReference type="InterPro" id="IPR036188">
    <property type="entry name" value="FAD/NAD-bd_sf"/>
</dbReference>
<feature type="region of interest" description="Disordered" evidence="7">
    <location>
        <begin position="1"/>
        <end position="34"/>
    </location>
</feature>
<proteinExistence type="inferred from homology"/>
<name>A0A3L7A8P2_9HYPH</name>
<comment type="catalytic activity">
    <reaction evidence="6">
        <text>L-tryptophan + O2 = indole-3-acetamide + CO2 + H2O</text>
        <dbReference type="Rhea" id="RHEA:16165"/>
        <dbReference type="ChEBI" id="CHEBI:15377"/>
        <dbReference type="ChEBI" id="CHEBI:15379"/>
        <dbReference type="ChEBI" id="CHEBI:16031"/>
        <dbReference type="ChEBI" id="CHEBI:16526"/>
        <dbReference type="ChEBI" id="CHEBI:57912"/>
        <dbReference type="EC" id="1.13.12.3"/>
    </reaction>
</comment>
<dbReference type="PROSITE" id="PS51318">
    <property type="entry name" value="TAT"/>
    <property type="match status" value="1"/>
</dbReference>
<dbReference type="PANTHER" id="PTHR10742:SF410">
    <property type="entry name" value="LYSINE-SPECIFIC HISTONE DEMETHYLASE 2"/>
    <property type="match status" value="1"/>
</dbReference>
<protein>
    <recommendedName>
        <fullName evidence="4">Tryptophan 2-monooxygenase</fullName>
        <ecNumber evidence="3">1.13.12.3</ecNumber>
    </recommendedName>
</protein>
<evidence type="ECO:0000256" key="6">
    <source>
        <dbReference type="ARBA" id="ARBA00047321"/>
    </source>
</evidence>
<dbReference type="SUPFAM" id="SSF51905">
    <property type="entry name" value="FAD/NAD(P)-binding domain"/>
    <property type="match status" value="1"/>
</dbReference>
<evidence type="ECO:0000256" key="5">
    <source>
        <dbReference type="ARBA" id="ARBA00023070"/>
    </source>
</evidence>
<dbReference type="Proteomes" id="UP000269692">
    <property type="component" value="Unassembled WGS sequence"/>
</dbReference>
<dbReference type="PRINTS" id="PR00420">
    <property type="entry name" value="RNGMNOXGNASE"/>
</dbReference>
<keyword evidence="5" id="KW-0073">Auxin biosynthesis</keyword>
<accession>A0A3L7A8P2</accession>
<dbReference type="EMBL" id="RCTF01000013">
    <property type="protein sequence ID" value="RLP76190.1"/>
    <property type="molecule type" value="Genomic_DNA"/>
</dbReference>
<dbReference type="EC" id="1.13.12.3" evidence="3"/>
<reference evidence="9 10" key="1">
    <citation type="submission" date="2018-10" db="EMBL/GenBank/DDBJ databases">
        <title>Xanthobacter tagetidis genome sequencing and assembly.</title>
        <authorList>
            <person name="Maclea K.S."/>
            <person name="Goen A.E."/>
            <person name="Fatima S.A."/>
        </authorList>
    </citation>
    <scope>NUCLEOTIDE SEQUENCE [LARGE SCALE GENOMIC DNA]</scope>
    <source>
        <strain evidence="9 10">ATCC 700314</strain>
    </source>
</reference>
<dbReference type="InterPro" id="IPR002937">
    <property type="entry name" value="Amino_oxidase"/>
</dbReference>
<evidence type="ECO:0000313" key="10">
    <source>
        <dbReference type="Proteomes" id="UP000269692"/>
    </source>
</evidence>
<evidence type="ECO:0000256" key="1">
    <source>
        <dbReference type="ARBA" id="ARBA00004814"/>
    </source>
</evidence>
<dbReference type="Gene3D" id="3.50.50.60">
    <property type="entry name" value="FAD/NAD(P)-binding domain"/>
    <property type="match status" value="1"/>
</dbReference>
<dbReference type="AlphaFoldDB" id="A0A3L7A8P2"/>
<dbReference type="GO" id="GO:0050361">
    <property type="term" value="F:tryptophan 2-monooxygenase activity"/>
    <property type="evidence" value="ECO:0007669"/>
    <property type="project" value="UniProtKB-EC"/>
</dbReference>
<dbReference type="GO" id="GO:0009851">
    <property type="term" value="P:auxin biosynthetic process"/>
    <property type="evidence" value="ECO:0007669"/>
    <property type="project" value="UniProtKB-KW"/>
</dbReference>
<dbReference type="SUPFAM" id="SSF54373">
    <property type="entry name" value="FAD-linked reductases, C-terminal domain"/>
    <property type="match status" value="1"/>
</dbReference>
<dbReference type="PANTHER" id="PTHR10742">
    <property type="entry name" value="FLAVIN MONOAMINE OXIDASE"/>
    <property type="match status" value="1"/>
</dbReference>